<evidence type="ECO:0000313" key="1">
    <source>
        <dbReference type="EMBL" id="KAK3045896.1"/>
    </source>
</evidence>
<comment type="caution">
    <text evidence="1">The sequence shown here is derived from an EMBL/GenBank/DDBJ whole genome shotgun (WGS) entry which is preliminary data.</text>
</comment>
<protein>
    <submittedName>
        <fullName evidence="1">Uncharacterized protein</fullName>
    </submittedName>
</protein>
<sequence>MLHEIEVDDIPALQQFLTDLAHDLDSPGTSPWMMIDTTPTHDGDCDQGCNACREADSVQTLQIALVPRDNMYCIDADAFGPAAFASIEVMGLTLNGVLASTDITKILTKKAHDNAGALREQFRSELVGLDPGNDGLGSVLLSLPQHARDRFLPLLRDWLDVLSCATSQEEMSGYTEMLFEVLEHITSGEPATQQDG</sequence>
<dbReference type="Proteomes" id="UP001271007">
    <property type="component" value="Unassembled WGS sequence"/>
</dbReference>
<keyword evidence="2" id="KW-1185">Reference proteome</keyword>
<name>A0AAJ0G3Q6_9PEZI</name>
<dbReference type="AlphaFoldDB" id="A0AAJ0G3Q6"/>
<gene>
    <name evidence="1" type="ORF">LTR09_012574</name>
</gene>
<accession>A0AAJ0G3Q6</accession>
<proteinExistence type="predicted"/>
<evidence type="ECO:0000313" key="2">
    <source>
        <dbReference type="Proteomes" id="UP001271007"/>
    </source>
</evidence>
<reference evidence="1" key="1">
    <citation type="submission" date="2023-04" db="EMBL/GenBank/DDBJ databases">
        <title>Black Yeasts Isolated from many extreme environments.</title>
        <authorList>
            <person name="Coleine C."/>
            <person name="Stajich J.E."/>
            <person name="Selbmann L."/>
        </authorList>
    </citation>
    <scope>NUCLEOTIDE SEQUENCE</scope>
    <source>
        <strain evidence="1">CCFEE 5312</strain>
    </source>
</reference>
<organism evidence="1 2">
    <name type="scientific">Extremus antarcticus</name>
    <dbReference type="NCBI Taxonomy" id="702011"/>
    <lineage>
        <taxon>Eukaryota</taxon>
        <taxon>Fungi</taxon>
        <taxon>Dikarya</taxon>
        <taxon>Ascomycota</taxon>
        <taxon>Pezizomycotina</taxon>
        <taxon>Dothideomycetes</taxon>
        <taxon>Dothideomycetidae</taxon>
        <taxon>Mycosphaerellales</taxon>
        <taxon>Extremaceae</taxon>
        <taxon>Extremus</taxon>
    </lineage>
</organism>
<dbReference type="EMBL" id="JAWDJX010000137">
    <property type="protein sequence ID" value="KAK3045896.1"/>
    <property type="molecule type" value="Genomic_DNA"/>
</dbReference>